<evidence type="ECO:0000313" key="2">
    <source>
        <dbReference type="Proteomes" id="UP000313359"/>
    </source>
</evidence>
<reference evidence="1" key="1">
    <citation type="journal article" date="2018" name="Genome Biol. Evol.">
        <title>Genomics and development of Lentinus tigrinus, a white-rot wood-decaying mushroom with dimorphic fruiting bodies.</title>
        <authorList>
            <person name="Wu B."/>
            <person name="Xu Z."/>
            <person name="Knudson A."/>
            <person name="Carlson A."/>
            <person name="Chen N."/>
            <person name="Kovaka S."/>
            <person name="LaButti K."/>
            <person name="Lipzen A."/>
            <person name="Pennachio C."/>
            <person name="Riley R."/>
            <person name="Schakwitz W."/>
            <person name="Umezawa K."/>
            <person name="Ohm R.A."/>
            <person name="Grigoriev I.V."/>
            <person name="Nagy L.G."/>
            <person name="Gibbons J."/>
            <person name="Hibbett D."/>
        </authorList>
    </citation>
    <scope>NUCLEOTIDE SEQUENCE [LARGE SCALE GENOMIC DNA]</scope>
    <source>
        <strain evidence="1">ALCF2SS1-6</strain>
    </source>
</reference>
<evidence type="ECO:0000313" key="1">
    <source>
        <dbReference type="EMBL" id="RPD52056.1"/>
    </source>
</evidence>
<keyword evidence="2" id="KW-1185">Reference proteome</keyword>
<feature type="non-terminal residue" evidence="1">
    <location>
        <position position="160"/>
    </location>
</feature>
<dbReference type="OrthoDB" id="3037028at2759"/>
<protein>
    <recommendedName>
        <fullName evidence="3">Integrase zinc-binding domain-containing protein</fullName>
    </recommendedName>
</protein>
<organism evidence="1 2">
    <name type="scientific">Lentinus tigrinus ALCF2SS1-6</name>
    <dbReference type="NCBI Taxonomy" id="1328759"/>
    <lineage>
        <taxon>Eukaryota</taxon>
        <taxon>Fungi</taxon>
        <taxon>Dikarya</taxon>
        <taxon>Basidiomycota</taxon>
        <taxon>Agaricomycotina</taxon>
        <taxon>Agaricomycetes</taxon>
        <taxon>Polyporales</taxon>
        <taxon>Polyporaceae</taxon>
        <taxon>Lentinus</taxon>
    </lineage>
</organism>
<sequence>MLNNPDLQPNATLNRWIQGILLFDFELRHVPADKHRGPDALSRRQPTPEEREQVREIEQWLDDTTFFTTILPETTHIWDLPSYQAKSDSQEEVLIHIRHFLETLETPSFPTTQAKKRFIQRAFRFYIEDGKMFKKRESGYPLLVVLSPERRYQILKYAHE</sequence>
<name>A0A5C2RPC4_9APHY</name>
<dbReference type="AlphaFoldDB" id="A0A5C2RPC4"/>
<gene>
    <name evidence="1" type="ORF">L227DRAFT_515388</name>
</gene>
<dbReference type="Proteomes" id="UP000313359">
    <property type="component" value="Unassembled WGS sequence"/>
</dbReference>
<dbReference type="STRING" id="1328759.A0A5C2RPC4"/>
<evidence type="ECO:0008006" key="3">
    <source>
        <dbReference type="Google" id="ProtNLM"/>
    </source>
</evidence>
<accession>A0A5C2RPC4</accession>
<proteinExistence type="predicted"/>
<dbReference type="EMBL" id="ML122479">
    <property type="protein sequence ID" value="RPD52056.1"/>
    <property type="molecule type" value="Genomic_DNA"/>
</dbReference>